<keyword evidence="4" id="KW-0812">Transmembrane</keyword>
<evidence type="ECO:0000313" key="8">
    <source>
        <dbReference type="EMBL" id="WXC79835.1"/>
    </source>
</evidence>
<dbReference type="EMBL" id="CP147711">
    <property type="protein sequence ID" value="WXC79835.1"/>
    <property type="molecule type" value="Genomic_DNA"/>
</dbReference>
<evidence type="ECO:0000313" key="7">
    <source>
        <dbReference type="EMBL" id="NVI41642.1"/>
    </source>
</evidence>
<dbReference type="Pfam" id="PF00072">
    <property type="entry name" value="Response_reg"/>
    <property type="match status" value="1"/>
</dbReference>
<dbReference type="InterPro" id="IPR011006">
    <property type="entry name" value="CheY-like_superfamily"/>
</dbReference>
<reference evidence="8" key="2">
    <citation type="journal article" date="2021" name="Int. J. Syst. Evol. Microbiol.">
        <title>Bradyrhizobium septentrionale sp. nov. (sv. septentrionale) and Bradyrhizobium quebecense sp. nov. (sv. septentrionale) associated with legumes native to Canada possess rearranged symbiosis genes and numerous insertion sequences.</title>
        <authorList>
            <person name="Bromfield E.S.P."/>
            <person name="Cloutier S."/>
        </authorList>
    </citation>
    <scope>NUCLEOTIDE SEQUENCE</scope>
    <source>
        <strain evidence="8">5S5</strain>
    </source>
</reference>
<dbReference type="InterPro" id="IPR051015">
    <property type="entry name" value="EvgA-like"/>
</dbReference>
<evidence type="ECO:0000256" key="1">
    <source>
        <dbReference type="ARBA" id="ARBA00022553"/>
    </source>
</evidence>
<dbReference type="GO" id="GO:0000160">
    <property type="term" value="P:phosphorelay signal transduction system"/>
    <property type="evidence" value="ECO:0007669"/>
    <property type="project" value="InterPro"/>
</dbReference>
<feature type="domain" description="HTH luxR-type" evidence="5">
    <location>
        <begin position="145"/>
        <end position="210"/>
    </location>
</feature>
<dbReference type="InterPro" id="IPR058245">
    <property type="entry name" value="NreC/VraR/RcsB-like_REC"/>
</dbReference>
<dbReference type="EMBL" id="JAAOLE020000001">
    <property type="protein sequence ID" value="NVI41642.1"/>
    <property type="molecule type" value="Genomic_DNA"/>
</dbReference>
<dbReference type="GO" id="GO:0006355">
    <property type="term" value="P:regulation of DNA-templated transcription"/>
    <property type="evidence" value="ECO:0007669"/>
    <property type="project" value="InterPro"/>
</dbReference>
<keyword evidence="4" id="KW-1133">Transmembrane helix</keyword>
<feature type="domain" description="Response regulatory" evidence="6">
    <location>
        <begin position="4"/>
        <end position="122"/>
    </location>
</feature>
<evidence type="ECO:0000259" key="6">
    <source>
        <dbReference type="PROSITE" id="PS50110"/>
    </source>
</evidence>
<proteinExistence type="predicted"/>
<dbReference type="GO" id="GO:0003677">
    <property type="term" value="F:DNA binding"/>
    <property type="evidence" value="ECO:0007669"/>
    <property type="project" value="UniProtKB-KW"/>
</dbReference>
<dbReference type="RefSeq" id="WP_035976470.1">
    <property type="nucleotide sequence ID" value="NZ_CP088285.1"/>
</dbReference>
<dbReference type="PROSITE" id="PS50110">
    <property type="entry name" value="RESPONSE_REGULATORY"/>
    <property type="match status" value="1"/>
</dbReference>
<feature type="transmembrane region" description="Helical" evidence="4">
    <location>
        <begin position="63"/>
        <end position="86"/>
    </location>
</feature>
<dbReference type="Gene3D" id="1.10.10.10">
    <property type="entry name" value="Winged helix-like DNA-binding domain superfamily/Winged helix DNA-binding domain"/>
    <property type="match status" value="1"/>
</dbReference>
<dbReference type="SMART" id="SM00421">
    <property type="entry name" value="HTH_LUXR"/>
    <property type="match status" value="1"/>
</dbReference>
<feature type="modified residue" description="4-aspartylphosphate" evidence="3">
    <location>
        <position position="57"/>
    </location>
</feature>
<dbReference type="InterPro" id="IPR001789">
    <property type="entry name" value="Sig_transdc_resp-reg_receiver"/>
</dbReference>
<dbReference type="CDD" id="cd17535">
    <property type="entry name" value="REC_NarL-like"/>
    <property type="match status" value="1"/>
</dbReference>
<evidence type="ECO:0000256" key="4">
    <source>
        <dbReference type="SAM" id="Phobius"/>
    </source>
</evidence>
<reference evidence="8" key="3">
    <citation type="submission" date="2024-03" db="EMBL/GenBank/DDBJ databases">
        <authorList>
            <person name="Bromfield E.S.P."/>
            <person name="Cloutier S."/>
        </authorList>
    </citation>
    <scope>NUCLEOTIDE SEQUENCE</scope>
    <source>
        <strain evidence="8">5S5</strain>
    </source>
</reference>
<organism evidence="7">
    <name type="scientific">Bradyrhizobium septentrionale</name>
    <dbReference type="NCBI Taxonomy" id="1404411"/>
    <lineage>
        <taxon>Bacteria</taxon>
        <taxon>Pseudomonadati</taxon>
        <taxon>Pseudomonadota</taxon>
        <taxon>Alphaproteobacteria</taxon>
        <taxon>Hyphomicrobiales</taxon>
        <taxon>Nitrobacteraceae</taxon>
        <taxon>Bradyrhizobium</taxon>
    </lineage>
</organism>
<dbReference type="PANTHER" id="PTHR45566">
    <property type="entry name" value="HTH-TYPE TRANSCRIPTIONAL REGULATOR YHJB-RELATED"/>
    <property type="match status" value="1"/>
</dbReference>
<dbReference type="Gene3D" id="3.40.50.2300">
    <property type="match status" value="1"/>
</dbReference>
<keyword evidence="2" id="KW-0238">DNA-binding</keyword>
<dbReference type="CDD" id="cd06170">
    <property type="entry name" value="LuxR_C_like"/>
    <property type="match status" value="1"/>
</dbReference>
<dbReference type="SUPFAM" id="SSF46894">
    <property type="entry name" value="C-terminal effector domain of the bipartite response regulators"/>
    <property type="match status" value="1"/>
</dbReference>
<evidence type="ECO:0000313" key="9">
    <source>
        <dbReference type="Proteomes" id="UP001432046"/>
    </source>
</evidence>
<name>A0A973VTJ7_9BRAD</name>
<dbReference type="InterPro" id="IPR036388">
    <property type="entry name" value="WH-like_DNA-bd_sf"/>
</dbReference>
<keyword evidence="1 3" id="KW-0597">Phosphoprotein</keyword>
<reference evidence="7" key="1">
    <citation type="submission" date="2020-06" db="EMBL/GenBank/DDBJ databases">
        <title>Whole Genome Sequence of Bradyrhizobium sp. Strain 1S1.</title>
        <authorList>
            <person name="Bromfield E.S.P."/>
            <person name="Cloutier S."/>
        </authorList>
    </citation>
    <scope>NUCLEOTIDE SEQUENCE [LARGE SCALE GENOMIC DNA]</scope>
    <source>
        <strain evidence="7">1S1</strain>
    </source>
</reference>
<dbReference type="PANTHER" id="PTHR45566:SF1">
    <property type="entry name" value="HTH-TYPE TRANSCRIPTIONAL REGULATOR YHJB-RELATED"/>
    <property type="match status" value="1"/>
</dbReference>
<evidence type="ECO:0000256" key="3">
    <source>
        <dbReference type="PROSITE-ProRule" id="PRU00169"/>
    </source>
</evidence>
<dbReference type="Proteomes" id="UP001432046">
    <property type="component" value="Chromosome"/>
</dbReference>
<dbReference type="AlphaFoldDB" id="A0A973VTJ7"/>
<dbReference type="SUPFAM" id="SSF52172">
    <property type="entry name" value="CheY-like"/>
    <property type="match status" value="1"/>
</dbReference>
<accession>A0A973VTJ7</accession>
<gene>
    <name evidence="7" type="ORF">HAP48_000685</name>
    <name evidence="8" type="ORF">WDK88_43010</name>
</gene>
<dbReference type="InterPro" id="IPR016032">
    <property type="entry name" value="Sig_transdc_resp-reg_C-effctor"/>
</dbReference>
<dbReference type="SMART" id="SM00448">
    <property type="entry name" value="REC"/>
    <property type="match status" value="1"/>
</dbReference>
<dbReference type="Pfam" id="PF00196">
    <property type="entry name" value="GerE"/>
    <property type="match status" value="1"/>
</dbReference>
<evidence type="ECO:0000256" key="2">
    <source>
        <dbReference type="ARBA" id="ARBA00023125"/>
    </source>
</evidence>
<dbReference type="PRINTS" id="PR00038">
    <property type="entry name" value="HTHLUXR"/>
</dbReference>
<keyword evidence="4" id="KW-0472">Membrane</keyword>
<dbReference type="InterPro" id="IPR000792">
    <property type="entry name" value="Tscrpt_reg_LuxR_C"/>
</dbReference>
<sequence>MTTRIVIGDDHPLVQAALQSALSAVLPDLEIIPCQSLDEVLAAVPGRIEEIDLILLDLTMPGIQGFAALFVLLAQFPTVPVAIISARQDAATIRRAIAYGASGYIPKSLGLPAMADAITRILGGEIWMPPNIGGRGSIQSEDVELAARAASLSPQQLRILAMIVEGKLNKQIAAEIGIAEQTVKGHVSTILRKLGVGSRTQAAVLAERLAFGSARGVSSPAQREG</sequence>
<evidence type="ECO:0000259" key="5">
    <source>
        <dbReference type="PROSITE" id="PS50043"/>
    </source>
</evidence>
<protein>
    <submittedName>
        <fullName evidence="7">Response regulator transcription factor</fullName>
    </submittedName>
</protein>
<keyword evidence="9" id="KW-1185">Reference proteome</keyword>
<dbReference type="PROSITE" id="PS50043">
    <property type="entry name" value="HTH_LUXR_2"/>
    <property type="match status" value="1"/>
</dbReference>